<keyword evidence="3" id="KW-1185">Reference proteome</keyword>
<reference evidence="2 3" key="1">
    <citation type="submission" date="2024-08" db="EMBL/GenBank/DDBJ databases">
        <authorList>
            <person name="Ishaq N."/>
        </authorList>
    </citation>
    <scope>NUCLEOTIDE SEQUENCE [LARGE SCALE GENOMIC DNA]</scope>
    <source>
        <strain evidence="2 3">JCM 30400</strain>
    </source>
</reference>
<sequence length="153" mass="16819">MDSSGYQPSVVDTRLFDALAYLGLCPFVIGLLIELVGVSFLGIDGRLFFSAYSAVILSFLCGIWWGGALNRPGHPHRMALVFLSNLVALAGWVALLLYQTVWGLPILAVGFAFVAWMEARLNPNLPGREQYFRTRGIVTYLVIGCHLGMIVLL</sequence>
<proteinExistence type="predicted"/>
<name>A0ABV4NQP0_9GAMM</name>
<dbReference type="EMBL" id="JBGMEL010000013">
    <property type="protein sequence ID" value="MFA0791630.1"/>
    <property type="molecule type" value="Genomic_DNA"/>
</dbReference>
<comment type="caution">
    <text evidence="2">The sequence shown here is derived from an EMBL/GenBank/DDBJ whole genome shotgun (WGS) entry which is preliminary data.</text>
</comment>
<accession>A0ABV4NQP0</accession>
<keyword evidence="1" id="KW-1133">Transmembrane helix</keyword>
<evidence type="ECO:0000313" key="2">
    <source>
        <dbReference type="EMBL" id="MFA0791630.1"/>
    </source>
</evidence>
<dbReference type="RefSeq" id="WP_371844117.1">
    <property type="nucleotide sequence ID" value="NZ_JBGMEL010000013.1"/>
</dbReference>
<organism evidence="2 3">
    <name type="scientific">Microbulbifer echini</name>
    <dbReference type="NCBI Taxonomy" id="1529067"/>
    <lineage>
        <taxon>Bacteria</taxon>
        <taxon>Pseudomonadati</taxon>
        <taxon>Pseudomonadota</taxon>
        <taxon>Gammaproteobacteria</taxon>
        <taxon>Cellvibrionales</taxon>
        <taxon>Microbulbiferaceae</taxon>
        <taxon>Microbulbifer</taxon>
    </lineage>
</organism>
<dbReference type="Pfam" id="PF11911">
    <property type="entry name" value="DUF3429"/>
    <property type="match status" value="1"/>
</dbReference>
<keyword evidence="1" id="KW-0812">Transmembrane</keyword>
<protein>
    <submittedName>
        <fullName evidence="2">DUF3429 domain-containing protein</fullName>
    </submittedName>
</protein>
<evidence type="ECO:0000256" key="1">
    <source>
        <dbReference type="SAM" id="Phobius"/>
    </source>
</evidence>
<feature type="transmembrane region" description="Helical" evidence="1">
    <location>
        <begin position="47"/>
        <end position="66"/>
    </location>
</feature>
<feature type="transmembrane region" description="Helical" evidence="1">
    <location>
        <begin position="131"/>
        <end position="152"/>
    </location>
</feature>
<feature type="transmembrane region" description="Helical" evidence="1">
    <location>
        <begin position="21"/>
        <end position="41"/>
    </location>
</feature>
<evidence type="ECO:0000313" key="3">
    <source>
        <dbReference type="Proteomes" id="UP001569414"/>
    </source>
</evidence>
<gene>
    <name evidence="2" type="ORF">ACCI51_13815</name>
</gene>
<keyword evidence="1" id="KW-0472">Membrane</keyword>
<dbReference type="Proteomes" id="UP001569414">
    <property type="component" value="Unassembled WGS sequence"/>
</dbReference>
<dbReference type="InterPro" id="IPR021836">
    <property type="entry name" value="DUF3429"/>
</dbReference>